<evidence type="ECO:0000256" key="1">
    <source>
        <dbReference type="ARBA" id="ARBA00005964"/>
    </source>
</evidence>
<dbReference type="PROSITE" id="PS00941">
    <property type="entry name" value="CARBOXYLESTERASE_B_2"/>
    <property type="match status" value="1"/>
</dbReference>
<dbReference type="InterPro" id="IPR019819">
    <property type="entry name" value="Carboxylesterase_B_CS"/>
</dbReference>
<reference evidence="5" key="1">
    <citation type="submission" date="2022-11" db="EMBL/GenBank/DDBJ databases">
        <title>Centuries of genome instability and evolution in soft-shell clam transmissible cancer (bioRxiv).</title>
        <authorList>
            <person name="Hart S.F.M."/>
            <person name="Yonemitsu M.A."/>
            <person name="Giersch R.M."/>
            <person name="Beal B.F."/>
            <person name="Arriagada G."/>
            <person name="Davis B.W."/>
            <person name="Ostrander E.A."/>
            <person name="Goff S.P."/>
            <person name="Metzger M.J."/>
        </authorList>
    </citation>
    <scope>NUCLEOTIDE SEQUENCE</scope>
    <source>
        <strain evidence="5">MELC-2E11</strain>
        <tissue evidence="5">Siphon/mantle</tissue>
    </source>
</reference>
<name>A0ABY7EGM1_MYAAR</name>
<feature type="domain" description="Carboxylesterase type B" evidence="4">
    <location>
        <begin position="13"/>
        <end position="544"/>
    </location>
</feature>
<organism evidence="5 6">
    <name type="scientific">Mya arenaria</name>
    <name type="common">Soft-shell clam</name>
    <dbReference type="NCBI Taxonomy" id="6604"/>
    <lineage>
        <taxon>Eukaryota</taxon>
        <taxon>Metazoa</taxon>
        <taxon>Spiralia</taxon>
        <taxon>Lophotrochozoa</taxon>
        <taxon>Mollusca</taxon>
        <taxon>Bivalvia</taxon>
        <taxon>Autobranchia</taxon>
        <taxon>Heteroconchia</taxon>
        <taxon>Euheterodonta</taxon>
        <taxon>Imparidentia</taxon>
        <taxon>Neoheterodontei</taxon>
        <taxon>Myida</taxon>
        <taxon>Myoidea</taxon>
        <taxon>Myidae</taxon>
        <taxon>Mya</taxon>
    </lineage>
</organism>
<dbReference type="InterPro" id="IPR002018">
    <property type="entry name" value="CarbesteraseB"/>
</dbReference>
<dbReference type="InterPro" id="IPR051093">
    <property type="entry name" value="Neuroligin/BSAL"/>
</dbReference>
<keyword evidence="3" id="KW-0812">Transmembrane</keyword>
<dbReference type="Gene3D" id="3.40.50.1820">
    <property type="entry name" value="alpha/beta hydrolase"/>
    <property type="match status" value="1"/>
</dbReference>
<evidence type="ECO:0000256" key="2">
    <source>
        <dbReference type="ARBA" id="ARBA00022729"/>
    </source>
</evidence>
<feature type="transmembrane region" description="Helical" evidence="3">
    <location>
        <begin position="588"/>
        <end position="612"/>
    </location>
</feature>
<feature type="non-terminal residue" evidence="5">
    <location>
        <position position="628"/>
    </location>
</feature>
<dbReference type="PANTHER" id="PTHR43903">
    <property type="entry name" value="NEUROLIGIN"/>
    <property type="match status" value="1"/>
</dbReference>
<evidence type="ECO:0000259" key="4">
    <source>
        <dbReference type="Pfam" id="PF00135"/>
    </source>
</evidence>
<dbReference type="SUPFAM" id="SSF53474">
    <property type="entry name" value="alpha/beta-Hydrolases"/>
    <property type="match status" value="1"/>
</dbReference>
<dbReference type="EMBL" id="CP111017">
    <property type="protein sequence ID" value="WAR08229.1"/>
    <property type="molecule type" value="Genomic_DNA"/>
</dbReference>
<protein>
    <submittedName>
        <fullName evidence="5">NLGNX-like protein</fullName>
    </submittedName>
</protein>
<evidence type="ECO:0000313" key="5">
    <source>
        <dbReference type="EMBL" id="WAR08229.1"/>
    </source>
</evidence>
<keyword evidence="2" id="KW-0732">Signal</keyword>
<gene>
    <name evidence="5" type="ORF">MAR_018187</name>
</gene>
<proteinExistence type="inferred from homology"/>
<keyword evidence="3" id="KW-1133">Transmembrane helix</keyword>
<sequence length="628" mass="69398">FGPQHVQCQQRQQHLIETNLGNISGTIQEVTLYNENGSTSVAAFVEYLGVPYAEPPIGEFRFRKPEPKKPWWGETHNGAYFRPSCYHSDQGTQGWFDVIDETMSEDCLTLNIYAPYISGGSRLSPLPVIVYIHTTPGQSSGFVGDVLSTEGDVIVVVINFRQGLLGFLSLHGDASTGNYGLWDQHMAINWVSDYISDFGGDPSKVTVIGHSVGASHAILQAMYPGNKQYFQKVVALSGTPIRTEGGTSSIRPSSGNEFIDAIGCMKDSNTEISRCLRGKSIIEIANTLTSATFTFSPTIDGTFIKADPGDILSNMEDTSQFENERQTFAGKDLLLGINNMEGGIHIALMWSRLLNKDINSFQVNRTEFDKIVVPTAMKTIYGGNVSESILNTVSFQYSDVTRPENVDVIRHNIVDLSTDIDVAAPLIKTASIHSDFSQGSTYLFQFSEPLNYSNPLKPSWLEGANRADDIFFLFGFSERSLSRLKHAQGFVPTIDQRTLVKKNPSEAPYAVWPKFDASTLPYMDISQKQIVPRDHFREPYMTFWAKIVPGLLSSTSRNSEADDISETQICPREIGQWFQVDIHTAENIILSLSIGAACLLVAFLCVCSFSVAREGKPNSYSLKGNGRA</sequence>
<dbReference type="Proteomes" id="UP001164746">
    <property type="component" value="Chromosome 6"/>
</dbReference>
<evidence type="ECO:0000313" key="6">
    <source>
        <dbReference type="Proteomes" id="UP001164746"/>
    </source>
</evidence>
<keyword evidence="3" id="KW-0472">Membrane</keyword>
<comment type="similarity">
    <text evidence="1">Belongs to the type-B carboxylesterase/lipase family.</text>
</comment>
<dbReference type="Pfam" id="PF00135">
    <property type="entry name" value="COesterase"/>
    <property type="match status" value="1"/>
</dbReference>
<keyword evidence="6" id="KW-1185">Reference proteome</keyword>
<dbReference type="InterPro" id="IPR029058">
    <property type="entry name" value="AB_hydrolase_fold"/>
</dbReference>
<evidence type="ECO:0000256" key="3">
    <source>
        <dbReference type="SAM" id="Phobius"/>
    </source>
</evidence>
<accession>A0ABY7EGM1</accession>